<dbReference type="Proteomes" id="UP001373714">
    <property type="component" value="Unassembled WGS sequence"/>
</dbReference>
<dbReference type="PANTHER" id="PTHR48104">
    <property type="entry name" value="METACASPASE-4"/>
    <property type="match status" value="1"/>
</dbReference>
<dbReference type="InterPro" id="IPR011600">
    <property type="entry name" value="Pept_C14_caspase"/>
</dbReference>
<dbReference type="PANTHER" id="PTHR48104:SF30">
    <property type="entry name" value="METACASPASE-1"/>
    <property type="match status" value="1"/>
</dbReference>
<name>A0AAV9V4R0_9PEZI</name>
<evidence type="ECO:0000259" key="2">
    <source>
        <dbReference type="Pfam" id="PF00656"/>
    </source>
</evidence>
<dbReference type="Pfam" id="PF00656">
    <property type="entry name" value="Peptidase_C14"/>
    <property type="match status" value="1"/>
</dbReference>
<dbReference type="InterPro" id="IPR050452">
    <property type="entry name" value="Metacaspase"/>
</dbReference>
<dbReference type="AlphaFoldDB" id="A0AAV9V4R0"/>
<comment type="caution">
    <text evidence="3">The sequence shown here is derived from an EMBL/GenBank/DDBJ whole genome shotgun (WGS) entry which is preliminary data.</text>
</comment>
<gene>
    <name evidence="3" type="ORF">TWF730_009400</name>
</gene>
<evidence type="ECO:0000256" key="1">
    <source>
        <dbReference type="ARBA" id="ARBA00009005"/>
    </source>
</evidence>
<proteinExistence type="inferred from homology"/>
<evidence type="ECO:0000313" key="4">
    <source>
        <dbReference type="Proteomes" id="UP001373714"/>
    </source>
</evidence>
<reference evidence="3 4" key="1">
    <citation type="submission" date="2019-10" db="EMBL/GenBank/DDBJ databases">
        <authorList>
            <person name="Palmer J.M."/>
        </authorList>
    </citation>
    <scope>NUCLEOTIDE SEQUENCE [LARGE SCALE GENOMIC DNA]</scope>
    <source>
        <strain evidence="3 4">TWF730</strain>
    </source>
</reference>
<keyword evidence="4" id="KW-1185">Reference proteome</keyword>
<feature type="domain" description="Peptidase C14 caspase" evidence="2">
    <location>
        <begin position="7"/>
        <end position="295"/>
    </location>
</feature>
<dbReference type="EMBL" id="JAVHNS010000006">
    <property type="protein sequence ID" value="KAK6352576.1"/>
    <property type="molecule type" value="Genomic_DNA"/>
</dbReference>
<evidence type="ECO:0000313" key="3">
    <source>
        <dbReference type="EMBL" id="KAK6352576.1"/>
    </source>
</evidence>
<protein>
    <recommendedName>
        <fullName evidence="2">Peptidase C14 caspase domain-containing protein</fullName>
    </recommendedName>
</protein>
<dbReference type="GO" id="GO:0006508">
    <property type="term" value="P:proteolysis"/>
    <property type="evidence" value="ECO:0007669"/>
    <property type="project" value="InterPro"/>
</dbReference>
<sequence length="726" mass="81926">MAAPAQKWAVLIGINDYGEGGLYEKQWHNFDKKEITFSNLRGCVNDIIKVKKYLVEVHEVPEQNIKILAKPCPEHPNDNGGSKCSECSIERPTYDNIMKALCNITEDARKDGSNYKRNDLVYIHYSGHGARTTTIYPGLKNLSDSRNSTCQRINPDPEDDAIVPCDIMTRRRFLRDVEFADILDSIAEEGLFPTIVLDCCHAGGANRSTNDWKDNKDVMVRGIEDVIQSELVDPLDSEYPQKIKERQDYSPNWLYSKKRKYVIFAACQKFEKASEKNGKGAFTSWLLDGLRILSEQGHIISAESTFDLINSIHGSAGIQKYNMQNQKPLFLGNKEKSFFSEAQINTQIIEVLSVQKEKRTVQLNRGRTLYVQIGSVYNIVPLGSGLDCKSPIAQVRVTEIDCGWSRAIFEPSGLSECDADHILDSMKGCQAVLHSLPQEKKYTVRLKTDNEALRGQFNDIWNKNHKNNAVLTLKEDKDSVVKFEIVTEGSKFVVHSKDVEIAAMMRNISSLSISTEEDISPAVEKLVLILEHLTEYQRSMVETGETSDLIEVVPQKDLSGQGIQPDGTGRFQAENKQCIHLRISNKSNQEVYFAFLAYTAEFGIKIYNEDSSYDTLAGNLDNGVEARFHDVEVTVEVQEHLQEAFKQGWKPVETYKIIASVDTADVAGLNKSGLKPLLDIVSEPAPEPGSSRNSTFQRKVLQRRWQTKEIKVEIHPSREKDLTENN</sequence>
<accession>A0AAV9V4R0</accession>
<organism evidence="3 4">
    <name type="scientific">Orbilia blumenaviensis</name>
    <dbReference type="NCBI Taxonomy" id="1796055"/>
    <lineage>
        <taxon>Eukaryota</taxon>
        <taxon>Fungi</taxon>
        <taxon>Dikarya</taxon>
        <taxon>Ascomycota</taxon>
        <taxon>Pezizomycotina</taxon>
        <taxon>Orbiliomycetes</taxon>
        <taxon>Orbiliales</taxon>
        <taxon>Orbiliaceae</taxon>
        <taxon>Orbilia</taxon>
    </lineage>
</organism>
<dbReference type="GO" id="GO:0004197">
    <property type="term" value="F:cysteine-type endopeptidase activity"/>
    <property type="evidence" value="ECO:0007669"/>
    <property type="project" value="InterPro"/>
</dbReference>
<comment type="similarity">
    <text evidence="1">Belongs to the peptidase C14B family.</text>
</comment>
<dbReference type="GO" id="GO:0005737">
    <property type="term" value="C:cytoplasm"/>
    <property type="evidence" value="ECO:0007669"/>
    <property type="project" value="TreeGrafter"/>
</dbReference>
<dbReference type="Gene3D" id="3.40.50.1460">
    <property type="match status" value="1"/>
</dbReference>